<keyword evidence="3" id="KW-1133">Transmembrane helix</keyword>
<evidence type="ECO:0000256" key="2">
    <source>
        <dbReference type="SAM" id="MobiDB-lite"/>
    </source>
</evidence>
<sequence>MAKKKEGAGQGLIITLVFFVILSLILGALTYFGYSEQENLTKAKDEATKKLATAQVEVEEQHARLLAARMAIGVEEAKDRSDFEGLLGNRKKDVVDELNIIKGKLGDRFHWDNIAGSDAPAAAPAASMLQLLDNSAKDLTNARKAEEMAKNDAKQARDNAAKAQDLQKAAEDQFNRNIADLNKKFGDLNTRYETEFKKFASGLDQQGKEFSTGMNALKDEKDQVQRDLETAAKKRDEFLKLNKKLIAERSFDGPDLIKNDMKKGSITRVDGDFVIINLGSAVNVRPNTTFAVLPQGVTWRDNKEKEKLIKGRVEVVEVLDAFSSRAKILNQVEPIRNPITGKDELYNPAWSANERIHVAFTGAIDLHGLGHDSNEEFIRMLEGMGVIVDSYLDLKTREIKGPGINLNTKFLIIGPDAKAPDSGSDSVNVKDPRFATYLEITSKMGEMKTAARDAGVQVVEARKFLNFMGVRIPERQEPVDYGYLPPSRGENKADTKPEEKK</sequence>
<feature type="region of interest" description="Disordered" evidence="2">
    <location>
        <begin position="478"/>
        <end position="501"/>
    </location>
</feature>
<feature type="coiled-coil region" evidence="1">
    <location>
        <begin position="37"/>
        <end position="64"/>
    </location>
</feature>
<evidence type="ECO:0000256" key="1">
    <source>
        <dbReference type="SAM" id="Coils"/>
    </source>
</evidence>
<organism evidence="4 5">
    <name type="scientific">Telmatocola sphagniphila</name>
    <dbReference type="NCBI Taxonomy" id="1123043"/>
    <lineage>
        <taxon>Bacteria</taxon>
        <taxon>Pseudomonadati</taxon>
        <taxon>Planctomycetota</taxon>
        <taxon>Planctomycetia</taxon>
        <taxon>Gemmatales</taxon>
        <taxon>Gemmataceae</taxon>
    </lineage>
</organism>
<accession>A0A8E6B3Q1</accession>
<dbReference type="AlphaFoldDB" id="A0A8E6B3Q1"/>
<dbReference type="KEGG" id="tsph:KIH39_17015"/>
<name>A0A8E6B3Q1_9BACT</name>
<reference evidence="4" key="1">
    <citation type="submission" date="2021-05" db="EMBL/GenBank/DDBJ databases">
        <title>Complete genome sequence of the cellulolytic planctomycete Telmatocola sphagniphila SP2T and characterization of the first cellulase from planctomycetes.</title>
        <authorList>
            <person name="Rakitin A.L."/>
            <person name="Beletsky A.V."/>
            <person name="Naumoff D.G."/>
            <person name="Kulichevskaya I.S."/>
            <person name="Mardanov A.V."/>
            <person name="Ravin N.V."/>
            <person name="Dedysh S.N."/>
        </authorList>
    </citation>
    <scope>NUCLEOTIDE SEQUENCE</scope>
    <source>
        <strain evidence="4">SP2T</strain>
    </source>
</reference>
<feature type="region of interest" description="Disordered" evidence="2">
    <location>
        <begin position="149"/>
        <end position="169"/>
    </location>
</feature>
<evidence type="ECO:0000256" key="3">
    <source>
        <dbReference type="SAM" id="Phobius"/>
    </source>
</evidence>
<feature type="transmembrane region" description="Helical" evidence="3">
    <location>
        <begin position="12"/>
        <end position="34"/>
    </location>
</feature>
<feature type="compositionally biased region" description="Basic and acidic residues" evidence="2">
    <location>
        <begin position="149"/>
        <end position="160"/>
    </location>
</feature>
<feature type="compositionally biased region" description="Basic and acidic residues" evidence="2">
    <location>
        <begin position="489"/>
        <end position="501"/>
    </location>
</feature>
<dbReference type="EMBL" id="CP074694">
    <property type="protein sequence ID" value="QVL30546.1"/>
    <property type="molecule type" value="Genomic_DNA"/>
</dbReference>
<evidence type="ECO:0000313" key="4">
    <source>
        <dbReference type="EMBL" id="QVL30546.1"/>
    </source>
</evidence>
<dbReference type="Proteomes" id="UP000676194">
    <property type="component" value="Chromosome"/>
</dbReference>
<keyword evidence="3" id="KW-0472">Membrane</keyword>
<gene>
    <name evidence="4" type="ORF">KIH39_17015</name>
</gene>
<keyword evidence="5" id="KW-1185">Reference proteome</keyword>
<evidence type="ECO:0000313" key="5">
    <source>
        <dbReference type="Proteomes" id="UP000676194"/>
    </source>
</evidence>
<protein>
    <submittedName>
        <fullName evidence="4">Uncharacterized protein</fullName>
    </submittedName>
</protein>
<keyword evidence="1" id="KW-0175">Coiled coil</keyword>
<keyword evidence="3" id="KW-0812">Transmembrane</keyword>
<proteinExistence type="predicted"/>
<dbReference type="RefSeq" id="WP_213494417.1">
    <property type="nucleotide sequence ID" value="NZ_CP074694.1"/>
</dbReference>